<dbReference type="InParanoid" id="A0A152A3C9"/>
<comment type="caution">
    <text evidence="2">The sequence shown here is derived from an EMBL/GenBank/DDBJ whole genome shotgun (WGS) entry which is preliminary data.</text>
</comment>
<feature type="region of interest" description="Disordered" evidence="1">
    <location>
        <begin position="307"/>
        <end position="347"/>
    </location>
</feature>
<evidence type="ECO:0000256" key="1">
    <source>
        <dbReference type="SAM" id="MobiDB-lite"/>
    </source>
</evidence>
<sequence>MENRNTYNYHELIKFPKKPEEEQQDDFEGPEDVDTHNSTQQEIDMMDICTESLKSFSISPKKPVDQLKYNNYNSISPFKPHKNELTTNSKTVFEIPTSSKFQANQNNITKNITSRPKVRKNVKYHELSLQEESYKKRLTNIVNLRMFSHRLNLYFINQDRYESMQKKMEEEKLSNVEKARNKRCQNIDFTHNPVKHDLMEKFSKELTSLTGQSIESANQIFRSNLTKTIRTIGARRGGHIIFDIGEDPIFDVLLDQQTLFTIIQNTFTTNLLPNNYPNVNRGPHPSLFTQNVEVPPYTGIFTRLNNRSNIQPTTNPVHNNNTSPNAGVHPTPNRNNINLFNNNQQNR</sequence>
<accession>A0A152A3C9</accession>
<dbReference type="Proteomes" id="UP000076078">
    <property type="component" value="Unassembled WGS sequence"/>
</dbReference>
<feature type="compositionally biased region" description="Low complexity" evidence="1">
    <location>
        <begin position="333"/>
        <end position="347"/>
    </location>
</feature>
<feature type="compositionally biased region" description="Polar residues" evidence="1">
    <location>
        <begin position="307"/>
        <end position="325"/>
    </location>
</feature>
<reference evidence="2 3" key="1">
    <citation type="submission" date="2015-12" db="EMBL/GenBank/DDBJ databases">
        <title>Dictyostelia acquired genes for synthesis and detection of signals that induce cell-type specialization by lateral gene transfer from prokaryotes.</title>
        <authorList>
            <person name="Gloeckner G."/>
            <person name="Schaap P."/>
        </authorList>
    </citation>
    <scope>NUCLEOTIDE SEQUENCE [LARGE SCALE GENOMIC DNA]</scope>
    <source>
        <strain evidence="2 3">TK</strain>
    </source>
</reference>
<proteinExistence type="predicted"/>
<gene>
    <name evidence="2" type="ORF">DLAC_02791</name>
</gene>
<dbReference type="AlphaFoldDB" id="A0A152A3C9"/>
<feature type="compositionally biased region" description="Acidic residues" evidence="1">
    <location>
        <begin position="22"/>
        <end position="32"/>
    </location>
</feature>
<protein>
    <submittedName>
        <fullName evidence="2">Histidine kinase A</fullName>
    </submittedName>
</protein>
<dbReference type="GO" id="GO:0016301">
    <property type="term" value="F:kinase activity"/>
    <property type="evidence" value="ECO:0007669"/>
    <property type="project" value="UniProtKB-KW"/>
</dbReference>
<evidence type="ECO:0000313" key="2">
    <source>
        <dbReference type="EMBL" id="KYR00748.1"/>
    </source>
</evidence>
<feature type="region of interest" description="Disordered" evidence="1">
    <location>
        <begin position="14"/>
        <end position="35"/>
    </location>
</feature>
<keyword evidence="3" id="KW-1185">Reference proteome</keyword>
<keyword evidence="2" id="KW-0808">Transferase</keyword>
<name>A0A152A3C9_TIELA</name>
<keyword evidence="2" id="KW-0418">Kinase</keyword>
<evidence type="ECO:0000313" key="3">
    <source>
        <dbReference type="Proteomes" id="UP000076078"/>
    </source>
</evidence>
<organism evidence="2 3">
    <name type="scientific">Tieghemostelium lacteum</name>
    <name type="common">Slime mold</name>
    <name type="synonym">Dictyostelium lacteum</name>
    <dbReference type="NCBI Taxonomy" id="361077"/>
    <lineage>
        <taxon>Eukaryota</taxon>
        <taxon>Amoebozoa</taxon>
        <taxon>Evosea</taxon>
        <taxon>Eumycetozoa</taxon>
        <taxon>Dictyostelia</taxon>
        <taxon>Dictyosteliales</taxon>
        <taxon>Raperosteliaceae</taxon>
        <taxon>Tieghemostelium</taxon>
    </lineage>
</organism>
<dbReference type="EMBL" id="LODT01000013">
    <property type="protein sequence ID" value="KYR00748.1"/>
    <property type="molecule type" value="Genomic_DNA"/>
</dbReference>